<dbReference type="SUPFAM" id="SSF48334">
    <property type="entry name" value="DNA repair protein MutS, domain III"/>
    <property type="match status" value="1"/>
</dbReference>
<feature type="transmembrane region" description="Helical" evidence="4">
    <location>
        <begin position="236"/>
        <end position="254"/>
    </location>
</feature>
<evidence type="ECO:0000313" key="6">
    <source>
        <dbReference type="EMBL" id="EHQ01841.1"/>
    </source>
</evidence>
<dbReference type="PANTHER" id="PTHR11361:SF99">
    <property type="entry name" value="DNA MISMATCH REPAIR PROTEIN"/>
    <property type="match status" value="1"/>
</dbReference>
<dbReference type="GO" id="GO:0030983">
    <property type="term" value="F:mismatched DNA binding"/>
    <property type="evidence" value="ECO:0007669"/>
    <property type="project" value="InterPro"/>
</dbReference>
<dbReference type="RefSeq" id="WP_006988158.1">
    <property type="nucleotide sequence ID" value="NZ_JH594606.1"/>
</dbReference>
<keyword evidence="4" id="KW-0812">Transmembrane</keyword>
<keyword evidence="1" id="KW-0547">Nucleotide-binding</keyword>
<dbReference type="STRING" id="865937.Gilli_1169"/>
<evidence type="ECO:0000313" key="7">
    <source>
        <dbReference type="Proteomes" id="UP000003844"/>
    </source>
</evidence>
<dbReference type="InterPro" id="IPR007696">
    <property type="entry name" value="DNA_mismatch_repair_MutS_core"/>
</dbReference>
<dbReference type="Gene3D" id="3.40.50.300">
    <property type="entry name" value="P-loop containing nucleotide triphosphate hydrolases"/>
    <property type="match status" value="1"/>
</dbReference>
<keyword evidence="4" id="KW-1133">Transmembrane helix</keyword>
<keyword evidence="7" id="KW-1185">Reference proteome</keyword>
<dbReference type="InterPro" id="IPR000432">
    <property type="entry name" value="DNA_mismatch_repair_MutS_C"/>
</dbReference>
<dbReference type="SUPFAM" id="SSF52540">
    <property type="entry name" value="P-loop containing nucleoside triphosphate hydrolases"/>
    <property type="match status" value="1"/>
</dbReference>
<name>H2BVV8_GILLR</name>
<dbReference type="Pfam" id="PF00488">
    <property type="entry name" value="MutS_V"/>
    <property type="match status" value="1"/>
</dbReference>
<dbReference type="OrthoDB" id="9802448at2"/>
<evidence type="ECO:0000259" key="5">
    <source>
        <dbReference type="SMART" id="SM00534"/>
    </source>
</evidence>
<dbReference type="GO" id="GO:0006298">
    <property type="term" value="P:mismatch repair"/>
    <property type="evidence" value="ECO:0007669"/>
    <property type="project" value="InterPro"/>
</dbReference>
<dbReference type="eggNOG" id="COG0249">
    <property type="taxonomic scope" value="Bacteria"/>
</dbReference>
<keyword evidence="2" id="KW-0067">ATP-binding</keyword>
<dbReference type="HOGENOM" id="CLU_030717_0_0_10"/>
<feature type="transmembrane region" description="Helical" evidence="4">
    <location>
        <begin position="333"/>
        <end position="354"/>
    </location>
</feature>
<dbReference type="GO" id="GO:0005829">
    <property type="term" value="C:cytosol"/>
    <property type="evidence" value="ECO:0007669"/>
    <property type="project" value="TreeGrafter"/>
</dbReference>
<dbReference type="Pfam" id="PF05192">
    <property type="entry name" value="MutS_III"/>
    <property type="match status" value="1"/>
</dbReference>
<evidence type="ECO:0000256" key="2">
    <source>
        <dbReference type="ARBA" id="ARBA00022840"/>
    </source>
</evidence>
<dbReference type="GO" id="GO:0140664">
    <property type="term" value="F:ATP-dependent DNA damage sensor activity"/>
    <property type="evidence" value="ECO:0007669"/>
    <property type="project" value="InterPro"/>
</dbReference>
<reference evidence="7" key="1">
    <citation type="journal article" date="2012" name="Stand. Genomic Sci.">
        <title>Genome sequence of the Antarctic rhodopsins-containing flavobacterium Gillisia limnaea type strain (R-8282(T)).</title>
        <authorList>
            <person name="Riedel T."/>
            <person name="Held B."/>
            <person name="Nolan M."/>
            <person name="Lucas S."/>
            <person name="Lapidus A."/>
            <person name="Tice H."/>
            <person name="Del Rio T.G."/>
            <person name="Cheng J.F."/>
            <person name="Han C."/>
            <person name="Tapia R."/>
            <person name="Goodwin L.A."/>
            <person name="Pitluck S."/>
            <person name="Liolios K."/>
            <person name="Mavromatis K."/>
            <person name="Pagani I."/>
            <person name="Ivanova N."/>
            <person name="Mikhailova N."/>
            <person name="Pati A."/>
            <person name="Chen A."/>
            <person name="Palaniappan K."/>
            <person name="Land M."/>
            <person name="Rohde M."/>
            <person name="Tindall B.J."/>
            <person name="Detter J.C."/>
            <person name="Goker M."/>
            <person name="Bristow J."/>
            <person name="Eisen J.A."/>
            <person name="Markowitz V."/>
            <person name="Hugenholtz P."/>
            <person name="Kyrpides N.C."/>
            <person name="Klenk H.P."/>
            <person name="Woyke T."/>
        </authorList>
    </citation>
    <scope>NUCLEOTIDE SEQUENCE [LARGE SCALE GENOMIC DNA]</scope>
    <source>
        <strain evidence="7">DSM 15749 / LMG 21470 / R-8282</strain>
    </source>
</reference>
<organism evidence="6 7">
    <name type="scientific">Gillisia limnaea (strain DSM 15749 / LMG 21470 / R-8282)</name>
    <dbReference type="NCBI Taxonomy" id="865937"/>
    <lineage>
        <taxon>Bacteria</taxon>
        <taxon>Pseudomonadati</taxon>
        <taxon>Bacteroidota</taxon>
        <taxon>Flavobacteriia</taxon>
        <taxon>Flavobacteriales</taxon>
        <taxon>Flavobacteriaceae</taxon>
        <taxon>Gillisia</taxon>
    </lineage>
</organism>
<dbReference type="InterPro" id="IPR036187">
    <property type="entry name" value="DNA_mismatch_repair_MutS_sf"/>
</dbReference>
<evidence type="ECO:0000256" key="1">
    <source>
        <dbReference type="ARBA" id="ARBA00022741"/>
    </source>
</evidence>
<evidence type="ECO:0000256" key="4">
    <source>
        <dbReference type="SAM" id="Phobius"/>
    </source>
</evidence>
<protein>
    <submittedName>
        <fullName evidence="6">DNA mismatch repair protein MutS domain protein</fullName>
    </submittedName>
</protein>
<dbReference type="InterPro" id="IPR045076">
    <property type="entry name" value="MutS"/>
</dbReference>
<keyword evidence="4" id="KW-0472">Membrane</keyword>
<keyword evidence="3" id="KW-0238">DNA-binding</keyword>
<dbReference type="InterPro" id="IPR027417">
    <property type="entry name" value="P-loop_NTPase"/>
</dbReference>
<dbReference type="AlphaFoldDB" id="H2BVV8"/>
<feature type="transmembrane region" description="Helical" evidence="4">
    <location>
        <begin position="27"/>
        <end position="44"/>
    </location>
</feature>
<proteinExistence type="predicted"/>
<feature type="transmembrane region" description="Helical" evidence="4">
    <location>
        <begin position="208"/>
        <end position="230"/>
    </location>
</feature>
<gene>
    <name evidence="6" type="ORF">Gilli_1169</name>
</gene>
<feature type="transmembrane region" description="Helical" evidence="4">
    <location>
        <begin position="50"/>
        <end position="67"/>
    </location>
</feature>
<sequence>MKIYRDNTKIYDTKLLKLNKLLNRNSFLRLFIFLISSIILIYLFSNELFTPFFIVFPISIICFALVLKHHTKIAYLTKHTSFLKRINEFEILREKCNLEGFDTGHKFINPNHPYTSDLDIFGQHSIFQLVNRTTTESGNILLSEWLSEPASNNEILDRQKAIKELSQKLEWRQDFQAAGMHFQNKKSDYFKLLDWVKEPVVLLKYRRIYIAVALILPVLLLLVSYFFYANLGSQKVIIYFSLMILVLLINYMILKKVKPMAEDIVKTSTKNLQILRGYRTLINKIESENFKSKKLYDLQSVLIHGKYSAYNEISSLCKILDFSQQRPIPKVPIGGNAMYTLLNFFLLLDIHLIIDTEKWKTKNKAFLKLWADVVSEFEVINSFAGFSYSNPSYTFPEITEKNNYVYFESVGHPLINPDKRVCNNFLSEGQGDVVMITGSNMGGKSTFLRSVGVNLVLALAGAPCCAKYGQITKLKLFTSMRTQDNLKEGVSSFYAELDRIEKMLKLIESNHNVFFLLDEMFKGTNSKDRHRGGFSLVNQISKLKTSGIIATHDIELAKLVGNNKLVTNYSFNSEIKDNSMIFSYELHPEICYDFNASELMKKSGINILSNISKSEIE</sequence>
<dbReference type="EMBL" id="JH594606">
    <property type="protein sequence ID" value="EHQ01841.1"/>
    <property type="molecule type" value="Genomic_DNA"/>
</dbReference>
<feature type="domain" description="DNA mismatch repair proteins mutS family" evidence="5">
    <location>
        <begin position="431"/>
        <end position="615"/>
    </location>
</feature>
<dbReference type="GO" id="GO:0005524">
    <property type="term" value="F:ATP binding"/>
    <property type="evidence" value="ECO:0007669"/>
    <property type="project" value="UniProtKB-KW"/>
</dbReference>
<dbReference type="SMART" id="SM00534">
    <property type="entry name" value="MUTSac"/>
    <property type="match status" value="1"/>
</dbReference>
<accession>H2BVV8</accession>
<dbReference type="Proteomes" id="UP000003844">
    <property type="component" value="Unassembled WGS sequence"/>
</dbReference>
<evidence type="ECO:0000256" key="3">
    <source>
        <dbReference type="ARBA" id="ARBA00023125"/>
    </source>
</evidence>
<dbReference type="Gene3D" id="1.10.1420.10">
    <property type="match status" value="1"/>
</dbReference>
<dbReference type="PANTHER" id="PTHR11361">
    <property type="entry name" value="DNA MISMATCH REPAIR PROTEIN MUTS FAMILY MEMBER"/>
    <property type="match status" value="1"/>
</dbReference>